<organism evidence="1 2">
    <name type="scientific">Paenibacillus mesotrionivorans</name>
    <dbReference type="NCBI Taxonomy" id="3160968"/>
    <lineage>
        <taxon>Bacteria</taxon>
        <taxon>Bacillati</taxon>
        <taxon>Bacillota</taxon>
        <taxon>Bacilli</taxon>
        <taxon>Bacillales</taxon>
        <taxon>Paenibacillaceae</taxon>
        <taxon>Paenibacillus</taxon>
    </lineage>
</organism>
<name>A0ACC7P0Q7_9BACL</name>
<dbReference type="Proteomes" id="UP001631969">
    <property type="component" value="Unassembled WGS sequence"/>
</dbReference>
<comment type="caution">
    <text evidence="1">The sequence shown here is derived from an EMBL/GenBank/DDBJ whole genome shotgun (WGS) entry which is preliminary data.</text>
</comment>
<dbReference type="EMBL" id="JBJURJ010000013">
    <property type="protein sequence ID" value="MFM9330533.1"/>
    <property type="molecule type" value="Genomic_DNA"/>
</dbReference>
<evidence type="ECO:0000313" key="2">
    <source>
        <dbReference type="Proteomes" id="UP001631969"/>
    </source>
</evidence>
<proteinExistence type="predicted"/>
<protein>
    <submittedName>
        <fullName evidence="1">Uncharacterized protein</fullName>
    </submittedName>
</protein>
<evidence type="ECO:0000313" key="1">
    <source>
        <dbReference type="EMBL" id="MFM9330533.1"/>
    </source>
</evidence>
<accession>A0ACC7P0Q7</accession>
<keyword evidence="2" id="KW-1185">Reference proteome</keyword>
<gene>
    <name evidence="1" type="ORF">ACI1P1_19725</name>
</gene>
<reference evidence="1" key="1">
    <citation type="submission" date="2024-12" db="EMBL/GenBank/DDBJ databases">
        <authorList>
            <person name="Wu N."/>
        </authorList>
    </citation>
    <scope>NUCLEOTIDE SEQUENCE</scope>
    <source>
        <strain evidence="1">P15</strain>
    </source>
</reference>
<sequence>MANLILPRQPLVSYTLYNYFMTAPAGGIALAANTASQIGPDTAGFSWADNTGAAVTEFAVDPSTPAVGHQYGIEFYVEGQLQQRNLVTTVTNEALALTSATAGTIPEGSRVTLTILDFTVS</sequence>